<dbReference type="Pfam" id="PF03646">
    <property type="entry name" value="FlaG"/>
    <property type="match status" value="1"/>
</dbReference>
<sequence>MRVESNMRMMVDSPFVIQQKEKSQPERNFTIKDKAKVSAHDVQKDFLQSKVEQANSHLQTHYTSVQFQLHEKLDRYYVEVVDADTKEVVREIPPKDFLDMIAEMTEFQGLMVDQKV</sequence>
<dbReference type="AlphaFoldDB" id="A0A248TJ81"/>
<dbReference type="KEGG" id="bko:CKF48_13575"/>
<dbReference type="InterPro" id="IPR035924">
    <property type="entry name" value="FlaG-like_sf"/>
</dbReference>
<dbReference type="SUPFAM" id="SSF160214">
    <property type="entry name" value="FlaG-like"/>
    <property type="match status" value="1"/>
</dbReference>
<dbReference type="PANTHER" id="PTHR37166">
    <property type="entry name" value="PROTEIN FLAG"/>
    <property type="match status" value="1"/>
</dbReference>
<proteinExistence type="predicted"/>
<evidence type="ECO:0008006" key="3">
    <source>
        <dbReference type="Google" id="ProtNLM"/>
    </source>
</evidence>
<dbReference type="OrthoDB" id="9799867at2"/>
<dbReference type="Gene3D" id="3.30.160.170">
    <property type="entry name" value="FlaG-like"/>
    <property type="match status" value="1"/>
</dbReference>
<dbReference type="InterPro" id="IPR005186">
    <property type="entry name" value="FlaG"/>
</dbReference>
<organism evidence="1 2">
    <name type="scientific">Cytobacillus kochii</name>
    <dbReference type="NCBI Taxonomy" id="859143"/>
    <lineage>
        <taxon>Bacteria</taxon>
        <taxon>Bacillati</taxon>
        <taxon>Bacillota</taxon>
        <taxon>Bacilli</taxon>
        <taxon>Bacillales</taxon>
        <taxon>Bacillaceae</taxon>
        <taxon>Cytobacillus</taxon>
    </lineage>
</organism>
<accession>A0A248TJ81</accession>
<dbReference type="EMBL" id="CP022983">
    <property type="protein sequence ID" value="ASV68263.1"/>
    <property type="molecule type" value="Genomic_DNA"/>
</dbReference>
<name>A0A248TJ81_9BACI</name>
<dbReference type="RefSeq" id="WP_095371833.1">
    <property type="nucleotide sequence ID" value="NZ_CP022983.1"/>
</dbReference>
<evidence type="ECO:0000313" key="1">
    <source>
        <dbReference type="EMBL" id="ASV68263.1"/>
    </source>
</evidence>
<reference evidence="1 2" key="1">
    <citation type="submission" date="2017-08" db="EMBL/GenBank/DDBJ databases">
        <title>Complete Genome Sequence of Bacillus kochii Oregon-R-modENCODE STRAIN BDGP4, isolated from Drosophila melanogaster gut.</title>
        <authorList>
            <person name="Wan K.H."/>
            <person name="Yu C."/>
            <person name="Park S."/>
            <person name="Hammonds A.S."/>
            <person name="Booth B.W."/>
            <person name="Celniker S.E."/>
        </authorList>
    </citation>
    <scope>NUCLEOTIDE SEQUENCE [LARGE SCALE GENOMIC DNA]</scope>
    <source>
        <strain evidence="1 2">BDGP4</strain>
    </source>
</reference>
<dbReference type="Proteomes" id="UP000215137">
    <property type="component" value="Chromosome"/>
</dbReference>
<evidence type="ECO:0000313" key="2">
    <source>
        <dbReference type="Proteomes" id="UP000215137"/>
    </source>
</evidence>
<dbReference type="PANTHER" id="PTHR37166:SF1">
    <property type="entry name" value="PROTEIN FLAG"/>
    <property type="match status" value="1"/>
</dbReference>
<protein>
    <recommendedName>
        <fullName evidence="3">Flagellar biosynthesis protein FlaG</fullName>
    </recommendedName>
</protein>
<keyword evidence="2" id="KW-1185">Reference proteome</keyword>
<gene>
    <name evidence="1" type="ORF">CKF48_13575</name>
</gene>